<dbReference type="Gene3D" id="3.40.50.300">
    <property type="entry name" value="P-loop containing nucleotide triphosphate hydrolases"/>
    <property type="match status" value="1"/>
</dbReference>
<reference evidence="1 2" key="1">
    <citation type="submission" date="2017-06" db="EMBL/GenBank/DDBJ databases">
        <authorList>
            <consortium name="Pathogen Informatics"/>
        </authorList>
    </citation>
    <scope>NUCLEOTIDE SEQUENCE [LARGE SCALE GENOMIC DNA]</scope>
    <source>
        <strain evidence="1 2">NCTC12018</strain>
    </source>
</reference>
<protein>
    <recommendedName>
        <fullName evidence="3">Terminase</fullName>
    </recommendedName>
</protein>
<organism evidence="1 2">
    <name type="scientific">Veillonella rodentium</name>
    <dbReference type="NCBI Taxonomy" id="248315"/>
    <lineage>
        <taxon>Bacteria</taxon>
        <taxon>Bacillati</taxon>
        <taxon>Bacillota</taxon>
        <taxon>Negativicutes</taxon>
        <taxon>Veillonellales</taxon>
        <taxon>Veillonellaceae</taxon>
        <taxon>Veillonella</taxon>
    </lineage>
</organism>
<keyword evidence="2" id="KW-1185">Reference proteome</keyword>
<dbReference type="EMBL" id="LT906470">
    <property type="protein sequence ID" value="SNV67573.1"/>
    <property type="molecule type" value="Genomic_DNA"/>
</dbReference>
<accession>A0A239Z9B0</accession>
<sequence>MKYNKAQLIDALGSFTHDPLGFVYFAFPWGEKGTPLENFDGPDEWQVKTFKKIGEELRKGKSLAKAIQIAVASGHGIGKSAFSSLLILFAIATHENTRGVVTANTDTQLKSKTWAELNKWYNLFIGKELFTYTATALFSADKQYEKTWRIDAIPWSESNPEAFAGLHNQGNRILIIFDEASAISDKIWEVTEGALTDKETEIIWCVFGNPTRNSGRFRECFRKHRNYWTTYQIDSRTVKISNKAKLQEWVDIHGEDSDFVKVRVRGLFPSASDTQFISAEIADEAQKRVYKVGQFNNLPTIIGVDPAWTGGDTLEIVMRNGYSMKCLATIEKNDDDMRMAQLIAQLEDEYKADAVFIDQGYGTGIYSIGKSMGRKWRLVAFGGKAPNDMYLNMRAYMWGEMKEWLKEGGSIPPNDQGLYDDITSPEAIIDKNGRIQLESKKDMKERGLPSPNKGDALALTFAFRVNKKVNVGSRVHANTEYDPFKR</sequence>
<evidence type="ECO:0008006" key="3">
    <source>
        <dbReference type="Google" id="ProtNLM"/>
    </source>
</evidence>
<dbReference type="RefSeq" id="WP_095066064.1">
    <property type="nucleotide sequence ID" value="NZ_LT906470.1"/>
</dbReference>
<dbReference type="KEGG" id="vrm:44547418_01119"/>
<dbReference type="InterPro" id="IPR027417">
    <property type="entry name" value="P-loop_NTPase"/>
</dbReference>
<dbReference type="AlphaFoldDB" id="A0A239Z9B0"/>
<evidence type="ECO:0000313" key="2">
    <source>
        <dbReference type="Proteomes" id="UP000214973"/>
    </source>
</evidence>
<evidence type="ECO:0000313" key="1">
    <source>
        <dbReference type="EMBL" id="SNV67573.1"/>
    </source>
</evidence>
<dbReference type="Proteomes" id="UP000214973">
    <property type="component" value="Chromosome 1"/>
</dbReference>
<name>A0A239Z9B0_9FIRM</name>
<dbReference type="Gene3D" id="3.30.420.240">
    <property type="match status" value="1"/>
</dbReference>
<proteinExistence type="predicted"/>
<gene>
    <name evidence="1" type="ORF">SAMEA44547418_01119</name>
</gene>